<feature type="chain" id="PRO_5028510026" description="Endoglucanase" evidence="14">
    <location>
        <begin position="25"/>
        <end position="620"/>
    </location>
</feature>
<evidence type="ECO:0000256" key="8">
    <source>
        <dbReference type="ARBA" id="ARBA00023180"/>
    </source>
</evidence>
<evidence type="ECO:0000256" key="13">
    <source>
        <dbReference type="PROSITE-ProRule" id="PRU10060"/>
    </source>
</evidence>
<sequence>MEKFVRLISMAPLLLLLCFPLALAGHDYGQALSKSILFFEAQRSGFLPNNQRVTWRANSGLYDGKASGVDLVGGYYDAGDNVKFGLPMAFTVTMMSWSIIEYGKQMAASGELGHAMEAVKWGTDYFIKAHPEPYVLYGEVGDGNTDHYCWQRPEDMTTDRRAYKISPSNPGSDLAGETAAAMAAASIVFRRSNPAYASELLRHAHQLFDFADKYRGKYDSSITVAQKYYRSISGYNDELLWAAAWLFQATNNQYYLNYLGNNGDSMGGTGWGMTEFGWDVKYSGVQTLVAKFLMQGKAGRNTAVFEKFQQKAEYFMCSCIGKGSRNAQKTPGGLIFRQRWNNMQFVTSASFLATVYSDYLTSAGKTLNCAAGNVAPSELLSFAKSQVDYILGDNPRATSYMVGYGNNFPQQVHHRASSIVSYKKDSSFVSCRGGYATWFSRKASDPNLLTGAIVGGPDAYDNFADQRDNYEQTEPATYNNAPLLGILARLNAGHGGYSQLLPVVTTQPKVAPLPKITPVAPASSSSPIAIQQKLTTSWVSKGVTYYRYSTVVTNKSAKTLTNLKLSVSKLYGPIWGLTKAGDSYVFPSWINSLPAGKSLEFVYIHSASPADVAVSSYSLA</sequence>
<comment type="subcellular location">
    <subcellularLocation>
        <location evidence="2">Secreted</location>
    </subcellularLocation>
</comment>
<dbReference type="Gene3D" id="1.50.10.10">
    <property type="match status" value="1"/>
</dbReference>
<keyword evidence="7 14" id="KW-0136">Cellulose degradation</keyword>
<keyword evidence="16" id="KW-1185">Reference proteome</keyword>
<gene>
    <name evidence="17" type="primary">LOC110760608</name>
</gene>
<comment type="catalytic activity">
    <reaction evidence="1 14">
        <text>Endohydrolysis of (1-&gt;4)-beta-D-glucosidic linkages in cellulose, lichenin and cereal beta-D-glucans.</text>
        <dbReference type="EC" id="3.2.1.4"/>
    </reaction>
</comment>
<dbReference type="PROSITE" id="PS00698">
    <property type="entry name" value="GH9_3"/>
    <property type="match status" value="1"/>
</dbReference>
<comment type="similarity">
    <text evidence="3 12 14">Belongs to the glycosyl hydrolase 9 (cellulase E) family.</text>
</comment>
<feature type="active site" evidence="13">
    <location>
        <position position="465"/>
    </location>
</feature>
<name>A0A6P5SY48_PRUAV</name>
<keyword evidence="5 14" id="KW-0732">Signal</keyword>
<feature type="domain" description="Carbohydrate binding" evidence="15">
    <location>
        <begin position="528"/>
        <end position="608"/>
    </location>
</feature>
<keyword evidence="9 12" id="KW-0119">Carbohydrate metabolism</keyword>
<dbReference type="PANTHER" id="PTHR22298">
    <property type="entry name" value="ENDO-1,4-BETA-GLUCANASE"/>
    <property type="match status" value="1"/>
</dbReference>
<evidence type="ECO:0000256" key="11">
    <source>
        <dbReference type="ARBA" id="ARBA00023326"/>
    </source>
</evidence>
<keyword evidence="10 12" id="KW-0326">Glycosidase</keyword>
<dbReference type="InterPro" id="IPR019028">
    <property type="entry name" value="CBM_49"/>
</dbReference>
<dbReference type="SMR" id="A0A6P5SY48"/>
<dbReference type="PROSITE" id="PS00592">
    <property type="entry name" value="GH9_2"/>
    <property type="match status" value="1"/>
</dbReference>
<accession>A0A6P5SY48</accession>
<dbReference type="GO" id="GO:0005576">
    <property type="term" value="C:extracellular region"/>
    <property type="evidence" value="ECO:0007669"/>
    <property type="project" value="UniProtKB-SubCell"/>
</dbReference>
<dbReference type="InterPro" id="IPR033126">
    <property type="entry name" value="Glyco_hydro_9_Asp/Glu_AS"/>
</dbReference>
<dbReference type="KEGG" id="pavi:110760608"/>
<keyword evidence="4" id="KW-0964">Secreted</keyword>
<dbReference type="AlphaFoldDB" id="A0A6P5SY48"/>
<organism evidence="16 17">
    <name type="scientific">Prunus avium</name>
    <name type="common">Cherry</name>
    <name type="synonym">Cerasus avium</name>
    <dbReference type="NCBI Taxonomy" id="42229"/>
    <lineage>
        <taxon>Eukaryota</taxon>
        <taxon>Viridiplantae</taxon>
        <taxon>Streptophyta</taxon>
        <taxon>Embryophyta</taxon>
        <taxon>Tracheophyta</taxon>
        <taxon>Spermatophyta</taxon>
        <taxon>Magnoliopsida</taxon>
        <taxon>eudicotyledons</taxon>
        <taxon>Gunneridae</taxon>
        <taxon>Pentapetalae</taxon>
        <taxon>rosids</taxon>
        <taxon>fabids</taxon>
        <taxon>Rosales</taxon>
        <taxon>Rosaceae</taxon>
        <taxon>Amygdaloideae</taxon>
        <taxon>Amygdaleae</taxon>
        <taxon>Prunus</taxon>
    </lineage>
</organism>
<dbReference type="Gramene" id="Pav_sc0000754.1_g690.1.mk:mrna">
    <property type="protein sequence ID" value="Pav_sc0000754.1_g690.1.mk:mrna"/>
    <property type="gene ID" value="Pav_sc0000754.1_g690.1.mk"/>
</dbReference>
<evidence type="ECO:0000256" key="10">
    <source>
        <dbReference type="ARBA" id="ARBA00023295"/>
    </source>
</evidence>
<dbReference type="GeneID" id="110760608"/>
<dbReference type="Proteomes" id="UP000515124">
    <property type="component" value="Unplaced"/>
</dbReference>
<evidence type="ECO:0000256" key="12">
    <source>
        <dbReference type="PROSITE-ProRule" id="PRU10059"/>
    </source>
</evidence>
<proteinExistence type="inferred from homology"/>
<evidence type="ECO:0000256" key="2">
    <source>
        <dbReference type="ARBA" id="ARBA00004613"/>
    </source>
</evidence>
<dbReference type="GO" id="GO:0030246">
    <property type="term" value="F:carbohydrate binding"/>
    <property type="evidence" value="ECO:0007669"/>
    <property type="project" value="InterPro"/>
</dbReference>
<evidence type="ECO:0000313" key="16">
    <source>
        <dbReference type="Proteomes" id="UP000515124"/>
    </source>
</evidence>
<dbReference type="EC" id="3.2.1.4" evidence="14"/>
<evidence type="ECO:0000256" key="6">
    <source>
        <dbReference type="ARBA" id="ARBA00022801"/>
    </source>
</evidence>
<feature type="active site" evidence="12">
    <location>
        <position position="413"/>
    </location>
</feature>
<keyword evidence="8" id="KW-0325">Glycoprotein</keyword>
<reference evidence="17" key="1">
    <citation type="submission" date="2025-08" db="UniProtKB">
        <authorList>
            <consortium name="RefSeq"/>
        </authorList>
    </citation>
    <scope>IDENTIFICATION</scope>
</reference>
<dbReference type="Pfam" id="PF09478">
    <property type="entry name" value="CBM49"/>
    <property type="match status" value="1"/>
</dbReference>
<evidence type="ECO:0000256" key="1">
    <source>
        <dbReference type="ARBA" id="ARBA00000966"/>
    </source>
</evidence>
<dbReference type="GO" id="GO:0030245">
    <property type="term" value="P:cellulose catabolic process"/>
    <property type="evidence" value="ECO:0007669"/>
    <property type="project" value="UniProtKB-KW"/>
</dbReference>
<keyword evidence="11 12" id="KW-0624">Polysaccharide degradation</keyword>
<dbReference type="FunFam" id="1.50.10.10:FF:000020">
    <property type="entry name" value="Endoglucanase"/>
    <property type="match status" value="1"/>
</dbReference>
<dbReference type="Pfam" id="PF00759">
    <property type="entry name" value="Glyco_hydro_9"/>
    <property type="match status" value="1"/>
</dbReference>
<evidence type="ECO:0000256" key="14">
    <source>
        <dbReference type="RuleBase" id="RU361166"/>
    </source>
</evidence>
<feature type="signal peptide" evidence="14">
    <location>
        <begin position="1"/>
        <end position="24"/>
    </location>
</feature>
<dbReference type="InterPro" id="IPR008928">
    <property type="entry name" value="6-hairpin_glycosidase_sf"/>
</dbReference>
<protein>
    <recommendedName>
        <fullName evidence="14">Endoglucanase</fullName>
        <ecNumber evidence="14">3.2.1.4</ecNumber>
    </recommendedName>
</protein>
<evidence type="ECO:0000256" key="5">
    <source>
        <dbReference type="ARBA" id="ARBA00022729"/>
    </source>
</evidence>
<evidence type="ECO:0000256" key="4">
    <source>
        <dbReference type="ARBA" id="ARBA00022525"/>
    </source>
</evidence>
<evidence type="ECO:0000256" key="7">
    <source>
        <dbReference type="ARBA" id="ARBA00023001"/>
    </source>
</evidence>
<dbReference type="InterPro" id="IPR012341">
    <property type="entry name" value="6hp_glycosidase-like_sf"/>
</dbReference>
<keyword evidence="6 12" id="KW-0378">Hydrolase</keyword>
<feature type="active site" evidence="13">
    <location>
        <position position="474"/>
    </location>
</feature>
<evidence type="ECO:0000256" key="9">
    <source>
        <dbReference type="ARBA" id="ARBA00023277"/>
    </source>
</evidence>
<dbReference type="InterPro" id="IPR018221">
    <property type="entry name" value="Glyco_hydro_9_His_AS"/>
</dbReference>
<dbReference type="GO" id="GO:0008810">
    <property type="term" value="F:cellulase activity"/>
    <property type="evidence" value="ECO:0007669"/>
    <property type="project" value="UniProtKB-EC"/>
</dbReference>
<dbReference type="InterPro" id="IPR001701">
    <property type="entry name" value="Glyco_hydro_9"/>
</dbReference>
<evidence type="ECO:0000313" key="17">
    <source>
        <dbReference type="RefSeq" id="XP_021818601.1"/>
    </source>
</evidence>
<evidence type="ECO:0000256" key="3">
    <source>
        <dbReference type="ARBA" id="ARBA00007072"/>
    </source>
</evidence>
<dbReference type="SUPFAM" id="SSF48208">
    <property type="entry name" value="Six-hairpin glycosidases"/>
    <property type="match status" value="1"/>
</dbReference>
<dbReference type="SMART" id="SM01063">
    <property type="entry name" value="CBM49"/>
    <property type="match status" value="1"/>
</dbReference>
<dbReference type="RefSeq" id="XP_021818601.1">
    <property type="nucleotide sequence ID" value="XM_021962909.1"/>
</dbReference>
<evidence type="ECO:0000259" key="15">
    <source>
        <dbReference type="SMART" id="SM01063"/>
    </source>
</evidence>